<dbReference type="Gene3D" id="3.30.420.10">
    <property type="entry name" value="Ribonuclease H-like superfamily/Ribonuclease H"/>
    <property type="match status" value="1"/>
</dbReference>
<dbReference type="InterPro" id="IPR012337">
    <property type="entry name" value="RNaseH-like_sf"/>
</dbReference>
<feature type="domain" description="RNase H type-1" evidence="1">
    <location>
        <begin position="7"/>
        <end position="156"/>
    </location>
</feature>
<sequence>MRNRETKASNIVLCFDGGASPNPGKGAWAAVLYFGTPTLDPRAQRDQDELGRGVGDLGGAVSNNYAEYCALIGGLRLVEETLRDSVPLRSVAVAVLGDSQLVINQMTGVFSVRDPSLKILNAIASSLVDKFRSVTFNHIDRKYNTVADSMANTQINKTTYSGAIPYYPNLMLASTLTIDNSEVIASNDLGAGFSECINMIDAKFLRDCLPVQVVCANSGSSMMRVPP</sequence>
<dbReference type="AlphaFoldDB" id="A0A1Y2CX81"/>
<dbReference type="SUPFAM" id="SSF53098">
    <property type="entry name" value="Ribonuclease H-like"/>
    <property type="match status" value="1"/>
</dbReference>
<keyword evidence="3" id="KW-1185">Reference proteome</keyword>
<dbReference type="PANTHER" id="PTHR46387">
    <property type="entry name" value="POLYNUCLEOTIDYL TRANSFERASE, RIBONUCLEASE H-LIKE SUPERFAMILY PROTEIN"/>
    <property type="match status" value="1"/>
</dbReference>
<dbReference type="Proteomes" id="UP000193642">
    <property type="component" value="Unassembled WGS sequence"/>
</dbReference>
<accession>A0A1Y2CX81</accession>
<comment type="caution">
    <text evidence="2">The sequence shown here is derived from an EMBL/GenBank/DDBJ whole genome shotgun (WGS) entry which is preliminary data.</text>
</comment>
<name>A0A1Y2CX81_9FUNG</name>
<dbReference type="CDD" id="cd09279">
    <property type="entry name" value="RNase_HI_like"/>
    <property type="match status" value="1"/>
</dbReference>
<dbReference type="GO" id="GO:0003676">
    <property type="term" value="F:nucleic acid binding"/>
    <property type="evidence" value="ECO:0007669"/>
    <property type="project" value="InterPro"/>
</dbReference>
<reference evidence="2 3" key="1">
    <citation type="submission" date="2016-07" db="EMBL/GenBank/DDBJ databases">
        <title>Pervasive Adenine N6-methylation of Active Genes in Fungi.</title>
        <authorList>
            <consortium name="DOE Joint Genome Institute"/>
            <person name="Mondo S.J."/>
            <person name="Dannebaum R.O."/>
            <person name="Kuo R.C."/>
            <person name="Labutti K."/>
            <person name="Haridas S."/>
            <person name="Kuo A."/>
            <person name="Salamov A."/>
            <person name="Ahrendt S.R."/>
            <person name="Lipzen A."/>
            <person name="Sullivan W."/>
            <person name="Andreopoulos W.B."/>
            <person name="Clum A."/>
            <person name="Lindquist E."/>
            <person name="Daum C."/>
            <person name="Ramamoorthy G.K."/>
            <person name="Gryganskyi A."/>
            <person name="Culley D."/>
            <person name="Magnuson J.K."/>
            <person name="James T.Y."/>
            <person name="O'Malley M.A."/>
            <person name="Stajich J.E."/>
            <person name="Spatafora J.W."/>
            <person name="Visel A."/>
            <person name="Grigoriev I.V."/>
        </authorList>
    </citation>
    <scope>NUCLEOTIDE SEQUENCE [LARGE SCALE GENOMIC DNA]</scope>
    <source>
        <strain evidence="2 3">JEL800</strain>
    </source>
</reference>
<dbReference type="PANTHER" id="PTHR46387:SF2">
    <property type="entry name" value="RIBONUCLEASE HI"/>
    <property type="match status" value="1"/>
</dbReference>
<evidence type="ECO:0000313" key="3">
    <source>
        <dbReference type="Proteomes" id="UP000193642"/>
    </source>
</evidence>
<dbReference type="OrthoDB" id="2158200at2759"/>
<dbReference type="InterPro" id="IPR002156">
    <property type="entry name" value="RNaseH_domain"/>
</dbReference>
<dbReference type="GO" id="GO:0004523">
    <property type="term" value="F:RNA-DNA hybrid ribonuclease activity"/>
    <property type="evidence" value="ECO:0007669"/>
    <property type="project" value="InterPro"/>
</dbReference>
<protein>
    <recommendedName>
        <fullName evidence="1">RNase H type-1 domain-containing protein</fullName>
    </recommendedName>
</protein>
<dbReference type="InterPro" id="IPR036397">
    <property type="entry name" value="RNaseH_sf"/>
</dbReference>
<dbReference type="PROSITE" id="PS50879">
    <property type="entry name" value="RNASE_H_1"/>
    <property type="match status" value="1"/>
</dbReference>
<evidence type="ECO:0000259" key="1">
    <source>
        <dbReference type="PROSITE" id="PS50879"/>
    </source>
</evidence>
<dbReference type="STRING" id="329046.A0A1Y2CX81"/>
<proteinExistence type="predicted"/>
<gene>
    <name evidence="2" type="ORF">BCR33DRAFT_498860</name>
</gene>
<organism evidence="2 3">
    <name type="scientific">Rhizoclosmatium globosum</name>
    <dbReference type="NCBI Taxonomy" id="329046"/>
    <lineage>
        <taxon>Eukaryota</taxon>
        <taxon>Fungi</taxon>
        <taxon>Fungi incertae sedis</taxon>
        <taxon>Chytridiomycota</taxon>
        <taxon>Chytridiomycota incertae sedis</taxon>
        <taxon>Chytridiomycetes</taxon>
        <taxon>Chytridiales</taxon>
        <taxon>Chytriomycetaceae</taxon>
        <taxon>Rhizoclosmatium</taxon>
    </lineage>
</organism>
<dbReference type="EMBL" id="MCGO01000006">
    <property type="protein sequence ID" value="ORY50945.1"/>
    <property type="molecule type" value="Genomic_DNA"/>
</dbReference>
<evidence type="ECO:0000313" key="2">
    <source>
        <dbReference type="EMBL" id="ORY50945.1"/>
    </source>
</evidence>
<dbReference type="Pfam" id="PF13456">
    <property type="entry name" value="RVT_3"/>
    <property type="match status" value="1"/>
</dbReference>